<dbReference type="Proteomes" id="UP001085076">
    <property type="component" value="Miscellaneous, Linkage group lg01"/>
</dbReference>
<dbReference type="InterPro" id="IPR011124">
    <property type="entry name" value="Znf_CW"/>
</dbReference>
<dbReference type="InterPro" id="IPR016177">
    <property type="entry name" value="DNA-bd_dom_sf"/>
</dbReference>
<dbReference type="Pfam" id="PF07496">
    <property type="entry name" value="zf-CW"/>
    <property type="match status" value="1"/>
</dbReference>
<dbReference type="Gene3D" id="3.30.890.10">
    <property type="entry name" value="Methyl-cpg-binding Protein 2, Chain A"/>
    <property type="match status" value="1"/>
</dbReference>
<dbReference type="SUPFAM" id="SSF54171">
    <property type="entry name" value="DNA-binding domain"/>
    <property type="match status" value="1"/>
</dbReference>
<evidence type="ECO:0000256" key="8">
    <source>
        <dbReference type="ARBA" id="ARBA00023242"/>
    </source>
</evidence>
<dbReference type="PANTHER" id="PTHR35510">
    <property type="entry name" value="DBH-LIKE MONOOXYGENASE"/>
    <property type="match status" value="1"/>
</dbReference>
<gene>
    <name evidence="12" type="ORF">J5N97_003549</name>
</gene>
<dbReference type="GO" id="GO:0008270">
    <property type="term" value="F:zinc ion binding"/>
    <property type="evidence" value="ECO:0007669"/>
    <property type="project" value="UniProtKB-KW"/>
</dbReference>
<feature type="region of interest" description="Disordered" evidence="9">
    <location>
        <begin position="457"/>
        <end position="491"/>
    </location>
</feature>
<feature type="compositionally biased region" description="Low complexity" evidence="9">
    <location>
        <begin position="231"/>
        <end position="248"/>
    </location>
</feature>
<keyword evidence="2" id="KW-0479">Metal-binding</keyword>
<dbReference type="PROSITE" id="PS51050">
    <property type="entry name" value="ZF_CW"/>
    <property type="match status" value="1"/>
</dbReference>
<name>A0A9D5D6T4_9LILI</name>
<evidence type="ECO:0000256" key="7">
    <source>
        <dbReference type="ARBA" id="ARBA00023163"/>
    </source>
</evidence>
<evidence type="ECO:0008006" key="14">
    <source>
        <dbReference type="Google" id="ProtNLM"/>
    </source>
</evidence>
<dbReference type="EMBL" id="JAGGNH010000001">
    <property type="protein sequence ID" value="KAJ0985193.1"/>
    <property type="molecule type" value="Genomic_DNA"/>
</dbReference>
<keyword evidence="6" id="KW-0238">DNA-binding</keyword>
<evidence type="ECO:0000256" key="1">
    <source>
        <dbReference type="ARBA" id="ARBA00004123"/>
    </source>
</evidence>
<dbReference type="InterPro" id="IPR001739">
    <property type="entry name" value="Methyl_CpG_DNA-bd"/>
</dbReference>
<keyword evidence="8" id="KW-0539">Nucleus</keyword>
<reference evidence="12" key="2">
    <citation type="journal article" date="2022" name="Hortic Res">
        <title>The genome of Dioscorea zingiberensis sheds light on the biosynthesis, origin and evolution of the medicinally important diosgenin saponins.</title>
        <authorList>
            <person name="Li Y."/>
            <person name="Tan C."/>
            <person name="Li Z."/>
            <person name="Guo J."/>
            <person name="Li S."/>
            <person name="Chen X."/>
            <person name="Wang C."/>
            <person name="Dai X."/>
            <person name="Yang H."/>
            <person name="Song W."/>
            <person name="Hou L."/>
            <person name="Xu J."/>
            <person name="Tong Z."/>
            <person name="Xu A."/>
            <person name="Yuan X."/>
            <person name="Wang W."/>
            <person name="Yang Q."/>
            <person name="Chen L."/>
            <person name="Sun Z."/>
            <person name="Wang K."/>
            <person name="Pan B."/>
            <person name="Chen J."/>
            <person name="Bao Y."/>
            <person name="Liu F."/>
            <person name="Qi X."/>
            <person name="Gang D.R."/>
            <person name="Wen J."/>
            <person name="Li J."/>
        </authorList>
    </citation>
    <scope>NUCLEOTIDE SEQUENCE</scope>
    <source>
        <strain evidence="12">Dzin_1.0</strain>
    </source>
</reference>
<evidence type="ECO:0000256" key="4">
    <source>
        <dbReference type="ARBA" id="ARBA00022833"/>
    </source>
</evidence>
<dbReference type="GO" id="GO:0003677">
    <property type="term" value="F:DNA binding"/>
    <property type="evidence" value="ECO:0007669"/>
    <property type="project" value="UniProtKB-KW"/>
</dbReference>
<sequence length="491" mass="55269">MVGFLSGKMKRKDVDEVSDEFSEFSLSSPARKIRRLDADLPPIMEEDEAAVPHVFQQQRDQQMRSKAPEFDAVVEDVPAIPANEERAIVLYKPVDSPLLLSPSSSNTCYTVSSDLFPDLKNQVFWRQNSNLSTVREVGMDNSLAVVPWVSRGRLEEECMDAKEDEGSSMEVEEVDEQTASTGFGSEFNWQDQLPKLFFEHLERFSERKACMDMNPGDGIPVMEVEQSVTPSSVRESQENSSVVSSNRSGGELANASPSDFNQIVLYNPDLTNNGQRCNGNHTSAVQSSPGSNDPGEGFGSFTVQCNSCFKWRIIPTKDTYEKIRASILQRPFVCDQAREWNRRLSCEDPTDITQDDSRLWAIDRPNIAKPPHGWQRLIRLRGEGGTRFADVYYRSPTGKKLRSMVEVERFLLENPIQGVHISQFSFQTPKPLREDYVRKRPRRASYLEPTEVTPLSWAPPFTFAPEEQQTVSSAGDEPSSSATETDPSVSI</sequence>
<feature type="domain" description="CW-type" evidence="11">
    <location>
        <begin position="295"/>
        <end position="354"/>
    </location>
</feature>
<dbReference type="GO" id="GO:0005634">
    <property type="term" value="C:nucleus"/>
    <property type="evidence" value="ECO:0007669"/>
    <property type="project" value="UniProtKB-SubCell"/>
</dbReference>
<protein>
    <recommendedName>
        <fullName evidence="14">Methyl-CpG-binding domain-containing protein 2</fullName>
    </recommendedName>
</protein>
<evidence type="ECO:0000259" key="11">
    <source>
        <dbReference type="PROSITE" id="PS51050"/>
    </source>
</evidence>
<keyword evidence="3" id="KW-0863">Zinc-finger</keyword>
<dbReference type="AlphaFoldDB" id="A0A9D5D6T4"/>
<comment type="caution">
    <text evidence="12">The sequence shown here is derived from an EMBL/GenBank/DDBJ whole genome shotgun (WGS) entry which is preliminary data.</text>
</comment>
<feature type="domain" description="MBD" evidence="10">
    <location>
        <begin position="360"/>
        <end position="431"/>
    </location>
</feature>
<keyword evidence="5" id="KW-0805">Transcription regulation</keyword>
<feature type="region of interest" description="Disordered" evidence="9">
    <location>
        <begin position="215"/>
        <end position="256"/>
    </location>
</feature>
<evidence type="ECO:0000313" key="13">
    <source>
        <dbReference type="Proteomes" id="UP001085076"/>
    </source>
</evidence>
<accession>A0A9D5D6T4</accession>
<dbReference type="SMART" id="SM00391">
    <property type="entry name" value="MBD"/>
    <property type="match status" value="1"/>
</dbReference>
<dbReference type="Pfam" id="PF01429">
    <property type="entry name" value="MBD"/>
    <property type="match status" value="1"/>
</dbReference>
<evidence type="ECO:0000256" key="5">
    <source>
        <dbReference type="ARBA" id="ARBA00023015"/>
    </source>
</evidence>
<dbReference type="Gene3D" id="3.30.40.100">
    <property type="match status" value="1"/>
</dbReference>
<dbReference type="PANTHER" id="PTHR35510:SF1">
    <property type="entry name" value="DBH-LIKE MONOOXYGENASE"/>
    <property type="match status" value="1"/>
</dbReference>
<keyword evidence="7" id="KW-0804">Transcription</keyword>
<feature type="region of interest" description="Disordered" evidence="9">
    <location>
        <begin position="276"/>
        <end position="296"/>
    </location>
</feature>
<evidence type="ECO:0000256" key="6">
    <source>
        <dbReference type="ARBA" id="ARBA00023125"/>
    </source>
</evidence>
<evidence type="ECO:0000259" key="10">
    <source>
        <dbReference type="PROSITE" id="PS50982"/>
    </source>
</evidence>
<proteinExistence type="predicted"/>
<keyword evidence="13" id="KW-1185">Reference proteome</keyword>
<comment type="subcellular location">
    <subcellularLocation>
        <location evidence="1">Nucleus</location>
    </subcellularLocation>
</comment>
<feature type="compositionally biased region" description="Polar residues" evidence="9">
    <location>
        <begin position="467"/>
        <end position="491"/>
    </location>
</feature>
<organism evidence="12 13">
    <name type="scientific">Dioscorea zingiberensis</name>
    <dbReference type="NCBI Taxonomy" id="325984"/>
    <lineage>
        <taxon>Eukaryota</taxon>
        <taxon>Viridiplantae</taxon>
        <taxon>Streptophyta</taxon>
        <taxon>Embryophyta</taxon>
        <taxon>Tracheophyta</taxon>
        <taxon>Spermatophyta</taxon>
        <taxon>Magnoliopsida</taxon>
        <taxon>Liliopsida</taxon>
        <taxon>Dioscoreales</taxon>
        <taxon>Dioscoreaceae</taxon>
        <taxon>Dioscorea</taxon>
    </lineage>
</organism>
<evidence type="ECO:0000256" key="2">
    <source>
        <dbReference type="ARBA" id="ARBA00022723"/>
    </source>
</evidence>
<evidence type="ECO:0000313" key="12">
    <source>
        <dbReference type="EMBL" id="KAJ0985193.1"/>
    </source>
</evidence>
<dbReference type="OrthoDB" id="10072024at2759"/>
<feature type="compositionally biased region" description="Polar residues" evidence="9">
    <location>
        <begin position="276"/>
        <end position="291"/>
    </location>
</feature>
<evidence type="ECO:0000256" key="3">
    <source>
        <dbReference type="ARBA" id="ARBA00022771"/>
    </source>
</evidence>
<dbReference type="PROSITE" id="PS50982">
    <property type="entry name" value="MBD"/>
    <property type="match status" value="1"/>
</dbReference>
<keyword evidence="4" id="KW-0862">Zinc</keyword>
<reference evidence="12" key="1">
    <citation type="submission" date="2021-03" db="EMBL/GenBank/DDBJ databases">
        <authorList>
            <person name="Li Z."/>
            <person name="Yang C."/>
        </authorList>
    </citation>
    <scope>NUCLEOTIDE SEQUENCE</scope>
    <source>
        <strain evidence="12">Dzin_1.0</strain>
        <tissue evidence="12">Leaf</tissue>
    </source>
</reference>
<dbReference type="CDD" id="cd01396">
    <property type="entry name" value="MeCP2_MBD"/>
    <property type="match status" value="1"/>
</dbReference>
<evidence type="ECO:0000256" key="9">
    <source>
        <dbReference type="SAM" id="MobiDB-lite"/>
    </source>
</evidence>